<keyword evidence="3" id="KW-1185">Reference proteome</keyword>
<feature type="compositionally biased region" description="Basic and acidic residues" evidence="1">
    <location>
        <begin position="1"/>
        <end position="54"/>
    </location>
</feature>
<evidence type="ECO:0000313" key="3">
    <source>
        <dbReference type="Proteomes" id="UP001286313"/>
    </source>
</evidence>
<sequence length="209" mass="23703">MSGESIREFGHEESGESTEEFGHRESEESNGESKESNGEIGHRESKESPEEDTLHTNTSPRMKGWLSKCPQIPAGPKYRKSPPLLVRLSRICPRDERNPNEKTSHESDDRDSGSVNSGDQNQQWKAYSHQHSTHRNNLDRSDRESGIASEYLYSGNVKPVIKSNGVDEERKEDDIILESLGRGNVYRESDKYKVPRTARGGESYLHNQC</sequence>
<accession>A0AAE1KDU1</accession>
<feature type="compositionally biased region" description="Basic and acidic residues" evidence="1">
    <location>
        <begin position="136"/>
        <end position="145"/>
    </location>
</feature>
<reference evidence="2" key="1">
    <citation type="submission" date="2023-10" db="EMBL/GenBank/DDBJ databases">
        <title>Genome assemblies of two species of porcelain crab, Petrolisthes cinctipes and Petrolisthes manimaculis (Anomura: Porcellanidae).</title>
        <authorList>
            <person name="Angst P."/>
        </authorList>
    </citation>
    <scope>NUCLEOTIDE SEQUENCE</scope>
    <source>
        <strain evidence="2">PB745_01</strain>
        <tissue evidence="2">Gill</tissue>
    </source>
</reference>
<evidence type="ECO:0000256" key="1">
    <source>
        <dbReference type="SAM" id="MobiDB-lite"/>
    </source>
</evidence>
<dbReference type="Proteomes" id="UP001286313">
    <property type="component" value="Unassembled WGS sequence"/>
</dbReference>
<proteinExistence type="predicted"/>
<name>A0AAE1KDU1_PETCI</name>
<evidence type="ECO:0000313" key="2">
    <source>
        <dbReference type="EMBL" id="KAK3869843.1"/>
    </source>
</evidence>
<protein>
    <submittedName>
        <fullName evidence="2">Uncharacterized protein</fullName>
    </submittedName>
</protein>
<feature type="compositionally biased region" description="Polar residues" evidence="1">
    <location>
        <begin position="113"/>
        <end position="125"/>
    </location>
</feature>
<feature type="compositionally biased region" description="Basic and acidic residues" evidence="1">
    <location>
        <begin position="92"/>
        <end position="112"/>
    </location>
</feature>
<gene>
    <name evidence="2" type="ORF">Pcinc_024891</name>
</gene>
<comment type="caution">
    <text evidence="2">The sequence shown here is derived from an EMBL/GenBank/DDBJ whole genome shotgun (WGS) entry which is preliminary data.</text>
</comment>
<dbReference type="EMBL" id="JAWQEG010002769">
    <property type="protein sequence ID" value="KAK3869843.1"/>
    <property type="molecule type" value="Genomic_DNA"/>
</dbReference>
<dbReference type="AlphaFoldDB" id="A0AAE1KDU1"/>
<organism evidence="2 3">
    <name type="scientific">Petrolisthes cinctipes</name>
    <name type="common">Flat porcelain crab</name>
    <dbReference type="NCBI Taxonomy" id="88211"/>
    <lineage>
        <taxon>Eukaryota</taxon>
        <taxon>Metazoa</taxon>
        <taxon>Ecdysozoa</taxon>
        <taxon>Arthropoda</taxon>
        <taxon>Crustacea</taxon>
        <taxon>Multicrustacea</taxon>
        <taxon>Malacostraca</taxon>
        <taxon>Eumalacostraca</taxon>
        <taxon>Eucarida</taxon>
        <taxon>Decapoda</taxon>
        <taxon>Pleocyemata</taxon>
        <taxon>Anomura</taxon>
        <taxon>Galatheoidea</taxon>
        <taxon>Porcellanidae</taxon>
        <taxon>Petrolisthes</taxon>
    </lineage>
</organism>
<feature type="region of interest" description="Disordered" evidence="1">
    <location>
        <begin position="1"/>
        <end position="154"/>
    </location>
</feature>